<name>A0A183KD14_9TREM</name>
<sequence>MESLRSKRKKKTKEHMTPRNRDKHEKNEQQLNRIREEGPGQSELEDADR</sequence>
<gene>
    <name evidence="2" type="ORF">SCUD_LOCUS12905</name>
</gene>
<dbReference type="Proteomes" id="UP000279833">
    <property type="component" value="Unassembled WGS sequence"/>
</dbReference>
<proteinExistence type="predicted"/>
<feature type="compositionally biased region" description="Basic and acidic residues" evidence="1">
    <location>
        <begin position="14"/>
        <end position="38"/>
    </location>
</feature>
<evidence type="ECO:0000313" key="4">
    <source>
        <dbReference type="WBParaSite" id="SCUD_0001290801-mRNA-1"/>
    </source>
</evidence>
<reference evidence="4" key="1">
    <citation type="submission" date="2016-06" db="UniProtKB">
        <authorList>
            <consortium name="WormBaseParasite"/>
        </authorList>
    </citation>
    <scope>IDENTIFICATION</scope>
</reference>
<dbReference type="AlphaFoldDB" id="A0A183KD14"/>
<evidence type="ECO:0000313" key="3">
    <source>
        <dbReference type="Proteomes" id="UP000279833"/>
    </source>
</evidence>
<dbReference type="WBParaSite" id="SCUD_0001290801-mRNA-1">
    <property type="protein sequence ID" value="SCUD_0001290801-mRNA-1"/>
    <property type="gene ID" value="SCUD_0001290801"/>
</dbReference>
<dbReference type="EMBL" id="UZAK01035456">
    <property type="protein sequence ID" value="VDP50516.1"/>
    <property type="molecule type" value="Genomic_DNA"/>
</dbReference>
<feature type="compositionally biased region" description="Basic residues" evidence="1">
    <location>
        <begin position="1"/>
        <end position="13"/>
    </location>
</feature>
<organism evidence="4">
    <name type="scientific">Schistosoma curassoni</name>
    <dbReference type="NCBI Taxonomy" id="6186"/>
    <lineage>
        <taxon>Eukaryota</taxon>
        <taxon>Metazoa</taxon>
        <taxon>Spiralia</taxon>
        <taxon>Lophotrochozoa</taxon>
        <taxon>Platyhelminthes</taxon>
        <taxon>Trematoda</taxon>
        <taxon>Digenea</taxon>
        <taxon>Strigeidida</taxon>
        <taxon>Schistosomatoidea</taxon>
        <taxon>Schistosomatidae</taxon>
        <taxon>Schistosoma</taxon>
    </lineage>
</organism>
<evidence type="ECO:0000256" key="1">
    <source>
        <dbReference type="SAM" id="MobiDB-lite"/>
    </source>
</evidence>
<protein>
    <submittedName>
        <fullName evidence="4">Spore protein</fullName>
    </submittedName>
</protein>
<feature type="region of interest" description="Disordered" evidence="1">
    <location>
        <begin position="1"/>
        <end position="49"/>
    </location>
</feature>
<reference evidence="2 3" key="2">
    <citation type="submission" date="2018-11" db="EMBL/GenBank/DDBJ databases">
        <authorList>
            <consortium name="Pathogen Informatics"/>
        </authorList>
    </citation>
    <scope>NUCLEOTIDE SEQUENCE [LARGE SCALE GENOMIC DNA]</scope>
    <source>
        <strain evidence="2">Dakar</strain>
        <strain evidence="3">Dakar, Senegal</strain>
    </source>
</reference>
<accession>A0A183KD14</accession>
<keyword evidence="3" id="KW-1185">Reference proteome</keyword>
<evidence type="ECO:0000313" key="2">
    <source>
        <dbReference type="EMBL" id="VDP50516.1"/>
    </source>
</evidence>